<sequence>MGCCVSTEKSSPPCPQKDQHSLVGTQRSRSDPMESRAPPPSAEEETVKEVLSETPRPKPPPPLPLPLPLQHIPIVKPEEQDYEDDEKRSGHKPVFHKISEDDQQKEKMVPINSTVEEVSEMSEICSLSESVSTTTVTREDDEEVRQRVNRSPMKLPKNRTFSGDFGARRERVIGKSPTGRSDQSPGRRNGNGVGSVRSVQNREPGRPMARRALRTEPHGREPGESSARRSRSPAVTRTEGGSTRSAVGRSLSARRSGRSPGRAAKVPVENTRRATDEPSMEGKWDQTSGESLENPLVSLECFIFL</sequence>
<dbReference type="Proteomes" id="UP001652623">
    <property type="component" value="Chromosome 1"/>
</dbReference>
<organism evidence="2 4">
    <name type="scientific">Ziziphus jujuba</name>
    <name type="common">Chinese jujube</name>
    <name type="synonym">Ziziphus sativa</name>
    <dbReference type="NCBI Taxonomy" id="326968"/>
    <lineage>
        <taxon>Eukaryota</taxon>
        <taxon>Viridiplantae</taxon>
        <taxon>Streptophyta</taxon>
        <taxon>Embryophyta</taxon>
        <taxon>Tracheophyta</taxon>
        <taxon>Spermatophyta</taxon>
        <taxon>Magnoliopsida</taxon>
        <taxon>eudicotyledons</taxon>
        <taxon>Gunneridae</taxon>
        <taxon>Pentapetalae</taxon>
        <taxon>rosids</taxon>
        <taxon>fabids</taxon>
        <taxon>Rosales</taxon>
        <taxon>Rhamnaceae</taxon>
        <taxon>Paliureae</taxon>
        <taxon>Ziziphus</taxon>
    </lineage>
</organism>
<feature type="compositionally biased region" description="Basic and acidic residues" evidence="1">
    <location>
        <begin position="213"/>
        <end position="227"/>
    </location>
</feature>
<name>A0A6P4AQX6_ZIZJJ</name>
<feature type="region of interest" description="Disordered" evidence="1">
    <location>
        <begin position="1"/>
        <end position="109"/>
    </location>
</feature>
<reference evidence="4" key="1">
    <citation type="submission" date="2025-04" db="UniProtKB">
        <authorList>
            <consortium name="RefSeq"/>
        </authorList>
    </citation>
    <scope>IDENTIFICATION</scope>
    <source>
        <tissue evidence="4">In vitro plantlets</tissue>
    </source>
</reference>
<accession>A0A6P4AQX6</accession>
<dbReference type="RefSeq" id="XP_015888634.1">
    <property type="nucleotide sequence ID" value="XM_016033148.2"/>
</dbReference>
<feature type="region of interest" description="Disordered" evidence="1">
    <location>
        <begin position="122"/>
        <end position="289"/>
    </location>
</feature>
<dbReference type="AlphaFoldDB" id="A0A6P4AQX6"/>
<evidence type="ECO:0000313" key="3">
    <source>
        <dbReference type="RefSeq" id="XP_015888496.1"/>
    </source>
</evidence>
<feature type="compositionally biased region" description="Basic and acidic residues" evidence="1">
    <location>
        <begin position="97"/>
        <end position="108"/>
    </location>
</feature>
<dbReference type="KEGG" id="zju:107423569"/>
<feature type="compositionally biased region" description="Basic and acidic residues" evidence="1">
    <location>
        <begin position="270"/>
        <end position="284"/>
    </location>
</feature>
<dbReference type="PANTHER" id="PTHR33871">
    <property type="entry name" value="OS05G0503100 PROTEIN-RELATED"/>
    <property type="match status" value="1"/>
</dbReference>
<dbReference type="PANTHER" id="PTHR33871:SF1">
    <property type="entry name" value="OS05G0503100 PROTEIN"/>
    <property type="match status" value="1"/>
</dbReference>
<dbReference type="RefSeq" id="XP_015888496.1">
    <property type="nucleotide sequence ID" value="XM_016033010.2"/>
</dbReference>
<feature type="compositionally biased region" description="Polar residues" evidence="1">
    <location>
        <begin position="233"/>
        <end position="243"/>
    </location>
</feature>
<gene>
    <name evidence="4" type="primary">LOC107423569</name>
    <name evidence="3" type="synonym">LOC107423454</name>
</gene>
<dbReference type="GeneID" id="107423569"/>
<feature type="compositionally biased region" description="Pro residues" evidence="1">
    <location>
        <begin position="57"/>
        <end position="67"/>
    </location>
</feature>
<keyword evidence="2" id="KW-1185">Reference proteome</keyword>
<feature type="compositionally biased region" description="Low complexity" evidence="1">
    <location>
        <begin position="184"/>
        <end position="201"/>
    </location>
</feature>
<proteinExistence type="predicted"/>
<evidence type="ECO:0000313" key="4">
    <source>
        <dbReference type="RefSeq" id="XP_015888634.1"/>
    </source>
</evidence>
<reference evidence="2" key="2">
    <citation type="submission" date="2025-05" db="UniProtKB">
        <authorList>
            <consortium name="RefSeq"/>
        </authorList>
    </citation>
    <scope>NUCLEOTIDE SEQUENCE [LARGE SCALE GENOMIC DNA]</scope>
    <source>
        <tissue evidence="3">In vitro plantlets</tissue>
    </source>
</reference>
<protein>
    <submittedName>
        <fullName evidence="4">Uncharacterized protein LOC107423569</fullName>
    </submittedName>
    <submittedName>
        <fullName evidence="3">uncharacterized protein LOC107423454</fullName>
    </submittedName>
</protein>
<feature type="compositionally biased region" description="Low complexity" evidence="1">
    <location>
        <begin position="244"/>
        <end position="264"/>
    </location>
</feature>
<evidence type="ECO:0000256" key="1">
    <source>
        <dbReference type="SAM" id="MobiDB-lite"/>
    </source>
</evidence>
<evidence type="ECO:0000313" key="2">
    <source>
        <dbReference type="Proteomes" id="UP001652623"/>
    </source>
</evidence>